<dbReference type="GO" id="GO:0005524">
    <property type="term" value="F:ATP binding"/>
    <property type="evidence" value="ECO:0007669"/>
    <property type="project" value="UniProtKB-KW"/>
</dbReference>
<comment type="caution">
    <text evidence="8">The sequence shown here is derived from an EMBL/GenBank/DDBJ whole genome shotgun (WGS) entry which is preliminary data.</text>
</comment>
<sequence length="508" mass="54451">MSLDTSRGLRTIGNYELISMIAEGGMGAVHRGRHRETGEIVAIKIVPQETARNPLLLKRFEQEFKAASLIDHPNVVKALDYCGTGPTPFLVMEFVDGESLGQRVEREGAYPEAEAVRLTGMVCEGLHRAHKQGLIHRDVKPDNIMVTLDGVAKLTDLGLVKDVEGELNLTRTGRGLGTPYFMAPEQFRNAKNADVRCDVYSLGATLYTLLTGVVPFEKTSPLDCWMKKTKNDFPTPKSLAPGLSERVDWAVCRAMSSDPARRPASCREFMEDLTGTRWRVTAPGASDSLLLGPPPTEDLWYLVYRDAAGQLHTVKGATASVRRNISGGSLGDVAAILVSRTKTGQFLPLRNVPEFRDLVISPFSAGMSPLNQLVNTTFVPPRGGSGNATPRTADAVAAGASGTRLAAPGTPTRLPQTTPTAGVSGTRLPPQPAPATRPKSSYPSTDTFSTPHPALDASGATESLPFVTMRTSRRAAPRKFGAAIWVATAVAAVAFVIVMAVVVVLVLK</sequence>
<dbReference type="Proteomes" id="UP000214646">
    <property type="component" value="Unassembled WGS sequence"/>
</dbReference>
<dbReference type="CDD" id="cd14014">
    <property type="entry name" value="STKc_PknB_like"/>
    <property type="match status" value="1"/>
</dbReference>
<dbReference type="GO" id="GO:0004674">
    <property type="term" value="F:protein serine/threonine kinase activity"/>
    <property type="evidence" value="ECO:0007669"/>
    <property type="project" value="UniProtKB-KW"/>
</dbReference>
<evidence type="ECO:0000313" key="9">
    <source>
        <dbReference type="Proteomes" id="UP000214646"/>
    </source>
</evidence>
<dbReference type="Pfam" id="PF00069">
    <property type="entry name" value="Pkinase"/>
    <property type="match status" value="1"/>
</dbReference>
<dbReference type="AlphaFoldDB" id="A0A225E2U3"/>
<keyword evidence="6" id="KW-0812">Transmembrane</keyword>
<gene>
    <name evidence="8" type="ORF">FRUB_02594</name>
</gene>
<proteinExistence type="predicted"/>
<dbReference type="SMART" id="SM00220">
    <property type="entry name" value="S_TKc"/>
    <property type="match status" value="1"/>
</dbReference>
<dbReference type="EMBL" id="NIDE01000004">
    <property type="protein sequence ID" value="OWK42995.1"/>
    <property type="molecule type" value="Genomic_DNA"/>
</dbReference>
<protein>
    <submittedName>
        <fullName evidence="8">Serine/threonine protein kinase PrkC, regulator of stationary phase</fullName>
    </submittedName>
</protein>
<keyword evidence="1" id="KW-0808">Transferase</keyword>
<feature type="transmembrane region" description="Helical" evidence="6">
    <location>
        <begin position="482"/>
        <end position="507"/>
    </location>
</feature>
<feature type="compositionally biased region" description="Polar residues" evidence="5">
    <location>
        <begin position="413"/>
        <end position="423"/>
    </location>
</feature>
<dbReference type="InterPro" id="IPR011009">
    <property type="entry name" value="Kinase-like_dom_sf"/>
</dbReference>
<evidence type="ECO:0000259" key="7">
    <source>
        <dbReference type="PROSITE" id="PS50011"/>
    </source>
</evidence>
<evidence type="ECO:0000256" key="1">
    <source>
        <dbReference type="ARBA" id="ARBA00022679"/>
    </source>
</evidence>
<name>A0A225E2U3_9BACT</name>
<keyword evidence="9" id="KW-1185">Reference proteome</keyword>
<keyword evidence="6" id="KW-0472">Membrane</keyword>
<feature type="compositionally biased region" description="Polar residues" evidence="5">
    <location>
        <begin position="438"/>
        <end position="450"/>
    </location>
</feature>
<dbReference type="Gene3D" id="1.10.510.10">
    <property type="entry name" value="Transferase(Phosphotransferase) domain 1"/>
    <property type="match status" value="1"/>
</dbReference>
<dbReference type="PROSITE" id="PS50011">
    <property type="entry name" value="PROTEIN_KINASE_DOM"/>
    <property type="match status" value="1"/>
</dbReference>
<evidence type="ECO:0000256" key="4">
    <source>
        <dbReference type="ARBA" id="ARBA00022840"/>
    </source>
</evidence>
<keyword evidence="8" id="KW-0723">Serine/threonine-protein kinase</keyword>
<evidence type="ECO:0000256" key="3">
    <source>
        <dbReference type="ARBA" id="ARBA00022777"/>
    </source>
</evidence>
<dbReference type="PANTHER" id="PTHR43289:SF6">
    <property type="entry name" value="SERINE_THREONINE-PROTEIN KINASE NEKL-3"/>
    <property type="match status" value="1"/>
</dbReference>
<reference evidence="9" key="1">
    <citation type="submission" date="2017-06" db="EMBL/GenBank/DDBJ databases">
        <title>Genome analysis of Fimbriiglobus ruber SP5, the first member of the order Planctomycetales with confirmed chitinolytic capability.</title>
        <authorList>
            <person name="Ravin N.V."/>
            <person name="Rakitin A.L."/>
            <person name="Ivanova A.A."/>
            <person name="Beletsky A.V."/>
            <person name="Kulichevskaya I.S."/>
            <person name="Mardanov A.V."/>
            <person name="Dedysh S.N."/>
        </authorList>
    </citation>
    <scope>NUCLEOTIDE SEQUENCE [LARGE SCALE GENOMIC DNA]</scope>
    <source>
        <strain evidence="9">SP5</strain>
    </source>
</reference>
<dbReference type="SUPFAM" id="SSF56112">
    <property type="entry name" value="Protein kinase-like (PK-like)"/>
    <property type="match status" value="1"/>
</dbReference>
<keyword evidence="2" id="KW-0547">Nucleotide-binding</keyword>
<organism evidence="8 9">
    <name type="scientific">Fimbriiglobus ruber</name>
    <dbReference type="NCBI Taxonomy" id="1908690"/>
    <lineage>
        <taxon>Bacteria</taxon>
        <taxon>Pseudomonadati</taxon>
        <taxon>Planctomycetota</taxon>
        <taxon>Planctomycetia</taxon>
        <taxon>Gemmatales</taxon>
        <taxon>Gemmataceae</taxon>
        <taxon>Fimbriiglobus</taxon>
    </lineage>
</organism>
<evidence type="ECO:0000256" key="2">
    <source>
        <dbReference type="ARBA" id="ARBA00022741"/>
    </source>
</evidence>
<dbReference type="InterPro" id="IPR008271">
    <property type="entry name" value="Ser/Thr_kinase_AS"/>
</dbReference>
<keyword evidence="4" id="KW-0067">ATP-binding</keyword>
<evidence type="ECO:0000256" key="5">
    <source>
        <dbReference type="SAM" id="MobiDB-lite"/>
    </source>
</evidence>
<accession>A0A225E2U3</accession>
<keyword evidence="3 8" id="KW-0418">Kinase</keyword>
<keyword evidence="6" id="KW-1133">Transmembrane helix</keyword>
<dbReference type="RefSeq" id="WP_202973930.1">
    <property type="nucleotide sequence ID" value="NZ_NIDE01000004.1"/>
</dbReference>
<evidence type="ECO:0000313" key="8">
    <source>
        <dbReference type="EMBL" id="OWK42995.1"/>
    </source>
</evidence>
<dbReference type="PROSITE" id="PS00108">
    <property type="entry name" value="PROTEIN_KINASE_ST"/>
    <property type="match status" value="1"/>
</dbReference>
<dbReference type="PANTHER" id="PTHR43289">
    <property type="entry name" value="MITOGEN-ACTIVATED PROTEIN KINASE KINASE KINASE 20-RELATED"/>
    <property type="match status" value="1"/>
</dbReference>
<feature type="region of interest" description="Disordered" evidence="5">
    <location>
        <begin position="403"/>
        <end position="459"/>
    </location>
</feature>
<evidence type="ECO:0000256" key="6">
    <source>
        <dbReference type="SAM" id="Phobius"/>
    </source>
</evidence>
<dbReference type="InterPro" id="IPR000719">
    <property type="entry name" value="Prot_kinase_dom"/>
</dbReference>
<feature type="domain" description="Protein kinase" evidence="7">
    <location>
        <begin position="15"/>
        <end position="274"/>
    </location>
</feature>